<evidence type="ECO:0000256" key="1">
    <source>
        <dbReference type="SAM" id="MobiDB-lite"/>
    </source>
</evidence>
<feature type="region of interest" description="Disordered" evidence="1">
    <location>
        <begin position="117"/>
        <end position="155"/>
    </location>
</feature>
<dbReference type="AlphaFoldDB" id="A0AAD3S8N4"/>
<feature type="region of interest" description="Disordered" evidence="1">
    <location>
        <begin position="1"/>
        <end position="67"/>
    </location>
</feature>
<dbReference type="EMBL" id="BSYO01000006">
    <property type="protein sequence ID" value="GMH06092.1"/>
    <property type="molecule type" value="Genomic_DNA"/>
</dbReference>
<reference evidence="2" key="1">
    <citation type="submission" date="2023-05" db="EMBL/GenBank/DDBJ databases">
        <title>Nepenthes gracilis genome sequencing.</title>
        <authorList>
            <person name="Fukushima K."/>
        </authorList>
    </citation>
    <scope>NUCLEOTIDE SEQUENCE</scope>
    <source>
        <strain evidence="2">SING2019-196</strain>
    </source>
</reference>
<evidence type="ECO:0000313" key="2">
    <source>
        <dbReference type="EMBL" id="GMH06092.1"/>
    </source>
</evidence>
<sequence length="155" mass="17897">MSFQIGQPTPEEEDPKPTKYQLHQQHQDKDILKSKHHKVSNKQRYKQSIARQPDRISKQDHPDHHNIEAGTLNLLSSYSRMQTISSSQTSPLQIEYLCRHAQNHLLAIQAKRQIQLHENGSRRQAPQPSAAAQKPRGHTHQQTEKHQSITQNTQS</sequence>
<feature type="compositionally biased region" description="Low complexity" evidence="1">
    <location>
        <begin position="122"/>
        <end position="134"/>
    </location>
</feature>
<keyword evidence="3" id="KW-1185">Reference proteome</keyword>
<name>A0AAD3S8N4_NEPGR</name>
<protein>
    <submittedName>
        <fullName evidence="2">Uncharacterized protein</fullName>
    </submittedName>
</protein>
<comment type="caution">
    <text evidence="2">The sequence shown here is derived from an EMBL/GenBank/DDBJ whole genome shotgun (WGS) entry which is preliminary data.</text>
</comment>
<dbReference type="Proteomes" id="UP001279734">
    <property type="component" value="Unassembled WGS sequence"/>
</dbReference>
<organism evidence="2 3">
    <name type="scientific">Nepenthes gracilis</name>
    <name type="common">Slender pitcher plant</name>
    <dbReference type="NCBI Taxonomy" id="150966"/>
    <lineage>
        <taxon>Eukaryota</taxon>
        <taxon>Viridiplantae</taxon>
        <taxon>Streptophyta</taxon>
        <taxon>Embryophyta</taxon>
        <taxon>Tracheophyta</taxon>
        <taxon>Spermatophyta</taxon>
        <taxon>Magnoliopsida</taxon>
        <taxon>eudicotyledons</taxon>
        <taxon>Gunneridae</taxon>
        <taxon>Pentapetalae</taxon>
        <taxon>Caryophyllales</taxon>
        <taxon>Nepenthaceae</taxon>
        <taxon>Nepenthes</taxon>
    </lineage>
</organism>
<feature type="compositionally biased region" description="Basic and acidic residues" evidence="1">
    <location>
        <begin position="52"/>
        <end position="67"/>
    </location>
</feature>
<feature type="compositionally biased region" description="Basic residues" evidence="1">
    <location>
        <begin position="34"/>
        <end position="45"/>
    </location>
</feature>
<accession>A0AAD3S8N4</accession>
<proteinExistence type="predicted"/>
<evidence type="ECO:0000313" key="3">
    <source>
        <dbReference type="Proteomes" id="UP001279734"/>
    </source>
</evidence>
<gene>
    <name evidence="2" type="ORF">Nepgr_007932</name>
</gene>